<dbReference type="HOGENOM" id="CLU_112936_1_0_10"/>
<dbReference type="EMBL" id="CM001403">
    <property type="protein sequence ID" value="EHQ28413.1"/>
    <property type="molecule type" value="Genomic_DNA"/>
</dbReference>
<accession>H1Y706</accession>
<dbReference type="STRING" id="714943.Mucpa_4323"/>
<dbReference type="InterPro" id="IPR023393">
    <property type="entry name" value="START-like_dom_sf"/>
</dbReference>
<dbReference type="eggNOG" id="COG4276">
    <property type="taxonomic scope" value="Bacteria"/>
</dbReference>
<proteinExistence type="predicted"/>
<sequence>MCYRKVKTYHFKFEHNLPIPLAEAWNFFSSPLNLSKITPAKMNFEITSDFTADTKMYPGMLISYKVSPVLGIKMNWVTEITHVKDLEYFIDEQRTGPYAMWHHEHHFKEIKGGVHMTDILTYAIPYGIIGQIANAVLVEKEVKNIFAYREKEINKLFGVYRAGGY</sequence>
<keyword evidence="2" id="KW-1185">Reference proteome</keyword>
<gene>
    <name evidence="1" type="ORF">Mucpa_4323</name>
</gene>
<dbReference type="CDD" id="cd07820">
    <property type="entry name" value="SRPBCC_3"/>
    <property type="match status" value="1"/>
</dbReference>
<evidence type="ECO:0000313" key="2">
    <source>
        <dbReference type="Proteomes" id="UP000002774"/>
    </source>
</evidence>
<reference evidence="1" key="1">
    <citation type="submission" date="2011-09" db="EMBL/GenBank/DDBJ databases">
        <title>The permanent draft genome of Mucilaginibacter paludis DSM 18603.</title>
        <authorList>
            <consortium name="US DOE Joint Genome Institute (JGI-PGF)"/>
            <person name="Lucas S."/>
            <person name="Han J."/>
            <person name="Lapidus A."/>
            <person name="Bruce D."/>
            <person name="Goodwin L."/>
            <person name="Pitluck S."/>
            <person name="Peters L."/>
            <person name="Kyrpides N."/>
            <person name="Mavromatis K."/>
            <person name="Ivanova N."/>
            <person name="Mikhailova N."/>
            <person name="Held B."/>
            <person name="Detter J.C."/>
            <person name="Tapia R."/>
            <person name="Han C."/>
            <person name="Land M."/>
            <person name="Hauser L."/>
            <person name="Markowitz V."/>
            <person name="Cheng J.-F."/>
            <person name="Hugenholtz P."/>
            <person name="Woyke T."/>
            <person name="Wu D."/>
            <person name="Tindall B."/>
            <person name="Brambilla E."/>
            <person name="Klenk H.-P."/>
            <person name="Eisen J.A."/>
        </authorList>
    </citation>
    <scope>NUCLEOTIDE SEQUENCE [LARGE SCALE GENOMIC DNA]</scope>
    <source>
        <strain evidence="1">DSM 18603</strain>
    </source>
</reference>
<name>H1Y706_9SPHI</name>
<evidence type="ECO:0000313" key="1">
    <source>
        <dbReference type="EMBL" id="EHQ28413.1"/>
    </source>
</evidence>
<dbReference type="Proteomes" id="UP000002774">
    <property type="component" value="Chromosome"/>
</dbReference>
<dbReference type="AlphaFoldDB" id="H1Y706"/>
<organism evidence="1 2">
    <name type="scientific">Mucilaginibacter paludis DSM 18603</name>
    <dbReference type="NCBI Taxonomy" id="714943"/>
    <lineage>
        <taxon>Bacteria</taxon>
        <taxon>Pseudomonadati</taxon>
        <taxon>Bacteroidota</taxon>
        <taxon>Sphingobacteriia</taxon>
        <taxon>Sphingobacteriales</taxon>
        <taxon>Sphingobacteriaceae</taxon>
        <taxon>Mucilaginibacter</taxon>
    </lineage>
</organism>
<evidence type="ECO:0008006" key="3">
    <source>
        <dbReference type="Google" id="ProtNLM"/>
    </source>
</evidence>
<protein>
    <recommendedName>
        <fullName evidence="3">Cyclase/dehydrase</fullName>
    </recommendedName>
</protein>
<dbReference type="Gene3D" id="3.30.530.20">
    <property type="match status" value="1"/>
</dbReference>
<dbReference type="SUPFAM" id="SSF55961">
    <property type="entry name" value="Bet v1-like"/>
    <property type="match status" value="1"/>
</dbReference>